<dbReference type="GO" id="GO:0005886">
    <property type="term" value="C:plasma membrane"/>
    <property type="evidence" value="ECO:0007669"/>
    <property type="project" value="UniProtKB-SubCell"/>
</dbReference>
<evidence type="ECO:0000256" key="5">
    <source>
        <dbReference type="ARBA" id="ARBA00022989"/>
    </source>
</evidence>
<keyword evidence="4 8" id="KW-0812">Transmembrane</keyword>
<evidence type="ECO:0000313" key="9">
    <source>
        <dbReference type="EMBL" id="VYS84128.1"/>
    </source>
</evidence>
<feature type="transmembrane region" description="Helical" evidence="8">
    <location>
        <begin position="6"/>
        <end position="29"/>
    </location>
</feature>
<dbReference type="SUPFAM" id="SSF52540">
    <property type="entry name" value="P-loop containing nucleoside triphosphate hydrolases"/>
    <property type="match status" value="1"/>
</dbReference>
<comment type="subcellular location">
    <subcellularLocation>
        <location evidence="1">Cell membrane</location>
        <topology evidence="1">Multi-pass membrane protein</topology>
    </subcellularLocation>
</comment>
<evidence type="ECO:0000256" key="7">
    <source>
        <dbReference type="SAM" id="MobiDB-lite"/>
    </source>
</evidence>
<name>A0A6N2RUC1_9FIRM</name>
<evidence type="ECO:0000256" key="3">
    <source>
        <dbReference type="ARBA" id="ARBA00022475"/>
    </source>
</evidence>
<dbReference type="InterPro" id="IPR027417">
    <property type="entry name" value="P-loop_NTPase"/>
</dbReference>
<dbReference type="CDD" id="cd01127">
    <property type="entry name" value="TrwB_TraG_TraD_VirD4"/>
    <property type="match status" value="2"/>
</dbReference>
<protein>
    <submittedName>
        <fullName evidence="9">Type IV secretory system Conjugative DNA transfer</fullName>
    </submittedName>
</protein>
<comment type="similarity">
    <text evidence="2">Belongs to the VirD4/TraG family.</text>
</comment>
<dbReference type="PANTHER" id="PTHR37937:SF1">
    <property type="entry name" value="CONJUGATIVE TRANSFER: DNA TRANSPORT"/>
    <property type="match status" value="1"/>
</dbReference>
<proteinExistence type="inferred from homology"/>
<keyword evidence="3" id="KW-1003">Cell membrane</keyword>
<dbReference type="InterPro" id="IPR051539">
    <property type="entry name" value="T4SS-coupling_protein"/>
</dbReference>
<evidence type="ECO:0000256" key="1">
    <source>
        <dbReference type="ARBA" id="ARBA00004651"/>
    </source>
</evidence>
<evidence type="ECO:0000256" key="6">
    <source>
        <dbReference type="ARBA" id="ARBA00023136"/>
    </source>
</evidence>
<gene>
    <name evidence="9" type="ORF">AULFYP135_00589</name>
</gene>
<dbReference type="EMBL" id="CACRSL010000003">
    <property type="protein sequence ID" value="VYS84128.1"/>
    <property type="molecule type" value="Genomic_DNA"/>
</dbReference>
<dbReference type="InterPro" id="IPR003688">
    <property type="entry name" value="TraG/VirD4"/>
</dbReference>
<dbReference type="Pfam" id="PF02534">
    <property type="entry name" value="T4SS-DNA_transf"/>
    <property type="match status" value="1"/>
</dbReference>
<reference evidence="9" key="1">
    <citation type="submission" date="2019-11" db="EMBL/GenBank/DDBJ databases">
        <authorList>
            <person name="Feng L."/>
        </authorList>
    </citation>
    <scope>NUCLEOTIDE SEQUENCE</scope>
    <source>
        <strain evidence="9">AundefinedLFYP135</strain>
    </source>
</reference>
<evidence type="ECO:0000256" key="4">
    <source>
        <dbReference type="ARBA" id="ARBA00022692"/>
    </source>
</evidence>
<keyword evidence="5 8" id="KW-1133">Transmembrane helix</keyword>
<dbReference type="AlphaFoldDB" id="A0A6N2RUC1"/>
<feature type="region of interest" description="Disordered" evidence="7">
    <location>
        <begin position="580"/>
        <end position="604"/>
    </location>
</feature>
<dbReference type="Gene3D" id="3.40.50.300">
    <property type="entry name" value="P-loop containing nucleotide triphosphate hydrolases"/>
    <property type="match status" value="1"/>
</dbReference>
<organism evidence="9">
    <name type="scientific">uncultured Anaerotruncus sp</name>
    <dbReference type="NCBI Taxonomy" id="905011"/>
    <lineage>
        <taxon>Bacteria</taxon>
        <taxon>Bacillati</taxon>
        <taxon>Bacillota</taxon>
        <taxon>Clostridia</taxon>
        <taxon>Eubacteriales</taxon>
        <taxon>Oscillospiraceae</taxon>
        <taxon>Anaerotruncus</taxon>
        <taxon>environmental samples</taxon>
    </lineage>
</organism>
<keyword evidence="6 8" id="KW-0472">Membrane</keyword>
<evidence type="ECO:0000256" key="2">
    <source>
        <dbReference type="ARBA" id="ARBA00008806"/>
    </source>
</evidence>
<accession>A0A6N2RUC1</accession>
<sequence>MPTQVITLIVVGAIMFLVIGGLAFLSHYYTLDGIKSKTVGDGQHGTARWATKQEIRQTYAHVPFEPELWRKGEHLPEKQGLVLGCEGLKDHVTALVDTDDIHAMVTAASGAGKTAFFLYPNIEYALASGMSFLCTDTKGDLFRNYAGIAKDCYGYQIAVLDLRNPTRSDGNNLLHLINKYMDIYKADPKNLAAKAKAEKYSKILAKTLINTSGGDSAQYGQNAFFYDSAEGLLTAMFLLVAEYLPTEDADGNPIEKRHIVSVFKLVQELLAPSRVKGKNQFQLLLEKLPPNHKARWFAGSALNTAEQAMASVISTVLSRLNAFLDSEMEQILCFDTAIDAEKFCNEKSAIFIVLPEEDQTKYFMVSLILQNLYREILTVADENGGRLKNRVVFFADELGTCPPIQSLELMFSASRSRGLMLVPIVQSITGQLQKNYGKEGSEIIVDNCQVNLYGGFAPASQTAVELSKSLGSRTVMSGSISRGKNDPSQSLQMMERPLMTPDELKSMPKGNFIVAKTGVHPMKVKLRLFLDWGIRFGMPYEVPEKAQRFVAYADKQELEESIIRRHYGTIVMDSEQPQGVGTSAGGMAQGIQAAPDSHKTVFRP</sequence>
<evidence type="ECO:0000256" key="8">
    <source>
        <dbReference type="SAM" id="Phobius"/>
    </source>
</evidence>
<dbReference type="PANTHER" id="PTHR37937">
    <property type="entry name" value="CONJUGATIVE TRANSFER: DNA TRANSPORT"/>
    <property type="match status" value="1"/>
</dbReference>